<gene>
    <name evidence="3" type="ORF">COW49_00535</name>
</gene>
<keyword evidence="2" id="KW-1133">Transmembrane helix</keyword>
<keyword evidence="2" id="KW-0812">Transmembrane</keyword>
<accession>A0A2M7FE58</accession>
<keyword evidence="2" id="KW-0472">Membrane</keyword>
<evidence type="ECO:0000313" key="3">
    <source>
        <dbReference type="EMBL" id="PIV87265.1"/>
    </source>
</evidence>
<name>A0A2M7FE58_9BACT</name>
<sequence length="123" mass="13902">MVILNSRIEFMSEKFEKLAAECGVYRERIMSKIEGTAAALDEKSDQWRDSLNSSNREHVIIRDSVLDKVSERQKEYNIRLRSLESVAANLDKQIAVMTLKVGIITAFITSVLTAFAIHIVTKG</sequence>
<evidence type="ECO:0000256" key="2">
    <source>
        <dbReference type="SAM" id="Phobius"/>
    </source>
</evidence>
<dbReference type="AlphaFoldDB" id="A0A2M7FE58"/>
<feature type="coiled-coil region" evidence="1">
    <location>
        <begin position="66"/>
        <end position="93"/>
    </location>
</feature>
<feature type="transmembrane region" description="Helical" evidence="2">
    <location>
        <begin position="101"/>
        <end position="120"/>
    </location>
</feature>
<evidence type="ECO:0000313" key="4">
    <source>
        <dbReference type="Proteomes" id="UP000228497"/>
    </source>
</evidence>
<dbReference type="Proteomes" id="UP000228497">
    <property type="component" value="Unassembled WGS sequence"/>
</dbReference>
<organism evidence="3 4">
    <name type="scientific">Candidatus Kaiserbacteria bacterium CG17_big_fil_post_rev_8_21_14_2_50_51_7</name>
    <dbReference type="NCBI Taxonomy" id="1974613"/>
    <lineage>
        <taxon>Bacteria</taxon>
        <taxon>Candidatus Kaiseribacteriota</taxon>
    </lineage>
</organism>
<keyword evidence="1" id="KW-0175">Coiled coil</keyword>
<comment type="caution">
    <text evidence="3">The sequence shown here is derived from an EMBL/GenBank/DDBJ whole genome shotgun (WGS) entry which is preliminary data.</text>
</comment>
<reference evidence="4" key="1">
    <citation type="submission" date="2017-09" db="EMBL/GenBank/DDBJ databases">
        <title>Depth-based differentiation of microbial function through sediment-hosted aquifers and enrichment of novel symbionts in the deep terrestrial subsurface.</title>
        <authorList>
            <person name="Probst A.J."/>
            <person name="Ladd B."/>
            <person name="Jarett J.K."/>
            <person name="Geller-Mcgrath D.E."/>
            <person name="Sieber C.M.K."/>
            <person name="Emerson J.B."/>
            <person name="Anantharaman K."/>
            <person name="Thomas B.C."/>
            <person name="Malmstrom R."/>
            <person name="Stieglmeier M."/>
            <person name="Klingl A."/>
            <person name="Woyke T."/>
            <person name="Ryan C.M."/>
            <person name="Banfield J.F."/>
        </authorList>
    </citation>
    <scope>NUCLEOTIDE SEQUENCE [LARGE SCALE GENOMIC DNA]</scope>
</reference>
<proteinExistence type="predicted"/>
<protein>
    <submittedName>
        <fullName evidence="3">Uncharacterized protein</fullName>
    </submittedName>
</protein>
<evidence type="ECO:0000256" key="1">
    <source>
        <dbReference type="SAM" id="Coils"/>
    </source>
</evidence>
<dbReference type="EMBL" id="PFFD01000021">
    <property type="protein sequence ID" value="PIV87265.1"/>
    <property type="molecule type" value="Genomic_DNA"/>
</dbReference>